<gene>
    <name evidence="6" type="ORF">EPA86_10550</name>
</gene>
<dbReference type="PANTHER" id="PTHR30118">
    <property type="entry name" value="HTH-TYPE TRANSCRIPTIONAL REGULATOR LEUO-RELATED"/>
    <property type="match status" value="1"/>
</dbReference>
<proteinExistence type="inferred from homology"/>
<dbReference type="OrthoDB" id="6621790at2"/>
<keyword evidence="3" id="KW-0238">DNA-binding</keyword>
<evidence type="ECO:0000256" key="3">
    <source>
        <dbReference type="ARBA" id="ARBA00023125"/>
    </source>
</evidence>
<dbReference type="Gene3D" id="3.40.190.10">
    <property type="entry name" value="Periplasmic binding protein-like II"/>
    <property type="match status" value="2"/>
</dbReference>
<dbReference type="PRINTS" id="PR00039">
    <property type="entry name" value="HTHLYSR"/>
</dbReference>
<dbReference type="RefSeq" id="WP_140603397.1">
    <property type="nucleotide sequence ID" value="NZ_SAWY01000020.1"/>
</dbReference>
<dbReference type="SUPFAM" id="SSF46785">
    <property type="entry name" value="Winged helix' DNA-binding domain"/>
    <property type="match status" value="1"/>
</dbReference>
<dbReference type="Pfam" id="PF00126">
    <property type="entry name" value="HTH_1"/>
    <property type="match status" value="1"/>
</dbReference>
<dbReference type="GO" id="GO:0003677">
    <property type="term" value="F:DNA binding"/>
    <property type="evidence" value="ECO:0007669"/>
    <property type="project" value="UniProtKB-KW"/>
</dbReference>
<dbReference type="GO" id="GO:0003700">
    <property type="term" value="F:DNA-binding transcription factor activity"/>
    <property type="evidence" value="ECO:0007669"/>
    <property type="project" value="InterPro"/>
</dbReference>
<dbReference type="InterPro" id="IPR005119">
    <property type="entry name" value="LysR_subst-bd"/>
</dbReference>
<evidence type="ECO:0000256" key="4">
    <source>
        <dbReference type="ARBA" id="ARBA00023163"/>
    </source>
</evidence>
<dbReference type="SUPFAM" id="SSF53850">
    <property type="entry name" value="Periplasmic binding protein-like II"/>
    <property type="match status" value="1"/>
</dbReference>
<dbReference type="Proteomes" id="UP000315303">
    <property type="component" value="Unassembled WGS sequence"/>
</dbReference>
<feature type="domain" description="HTH lysR-type" evidence="5">
    <location>
        <begin position="11"/>
        <end position="68"/>
    </location>
</feature>
<dbReference type="AlphaFoldDB" id="A0A502KZX5"/>
<dbReference type="EMBL" id="SAWY01000020">
    <property type="protein sequence ID" value="TPH15243.1"/>
    <property type="molecule type" value="Genomic_DNA"/>
</dbReference>
<dbReference type="Pfam" id="PF03466">
    <property type="entry name" value="LysR_substrate"/>
    <property type="match status" value="1"/>
</dbReference>
<comment type="similarity">
    <text evidence="1">Belongs to the LysR transcriptional regulatory family.</text>
</comment>
<dbReference type="PANTHER" id="PTHR30118:SF7">
    <property type="entry name" value="TRANSCRIPTIONAL REGULATOR LYSR FAMILY"/>
    <property type="match status" value="1"/>
</dbReference>
<accession>A0A502KZX5</accession>
<dbReference type="InterPro" id="IPR000847">
    <property type="entry name" value="LysR_HTH_N"/>
</dbReference>
<comment type="caution">
    <text evidence="6">The sequence shown here is derived from an EMBL/GenBank/DDBJ whole genome shotgun (WGS) entry which is preliminary data.</text>
</comment>
<dbReference type="PROSITE" id="PS50931">
    <property type="entry name" value="HTH_LYSR"/>
    <property type="match status" value="1"/>
</dbReference>
<reference evidence="6 7" key="1">
    <citation type="submission" date="2019-01" db="EMBL/GenBank/DDBJ databases">
        <title>Litorilituus lipolytica sp. nov., isolated from intertidal sand of the Yellow Sea in China.</title>
        <authorList>
            <person name="Liu A."/>
        </authorList>
    </citation>
    <scope>NUCLEOTIDE SEQUENCE [LARGE SCALE GENOMIC DNA]</scope>
    <source>
        <strain evidence="6 7">RZ04</strain>
    </source>
</reference>
<keyword evidence="4" id="KW-0804">Transcription</keyword>
<protein>
    <submittedName>
        <fullName evidence="6">LysR family transcriptional regulator</fullName>
    </submittedName>
</protein>
<evidence type="ECO:0000256" key="2">
    <source>
        <dbReference type="ARBA" id="ARBA00023015"/>
    </source>
</evidence>
<name>A0A502KZX5_9GAMM</name>
<evidence type="ECO:0000313" key="6">
    <source>
        <dbReference type="EMBL" id="TPH15243.1"/>
    </source>
</evidence>
<dbReference type="Gene3D" id="1.10.10.10">
    <property type="entry name" value="Winged helix-like DNA-binding domain superfamily/Winged helix DNA-binding domain"/>
    <property type="match status" value="1"/>
</dbReference>
<evidence type="ECO:0000259" key="5">
    <source>
        <dbReference type="PROSITE" id="PS50931"/>
    </source>
</evidence>
<organism evidence="6 7">
    <name type="scientific">Litorilituus lipolyticus</name>
    <dbReference type="NCBI Taxonomy" id="2491017"/>
    <lineage>
        <taxon>Bacteria</taxon>
        <taxon>Pseudomonadati</taxon>
        <taxon>Pseudomonadota</taxon>
        <taxon>Gammaproteobacteria</taxon>
        <taxon>Alteromonadales</taxon>
        <taxon>Colwelliaceae</taxon>
        <taxon>Litorilituus</taxon>
    </lineage>
</organism>
<keyword evidence="7" id="KW-1185">Reference proteome</keyword>
<dbReference type="InterPro" id="IPR036388">
    <property type="entry name" value="WH-like_DNA-bd_sf"/>
</dbReference>
<dbReference type="InterPro" id="IPR050389">
    <property type="entry name" value="LysR-type_TF"/>
</dbReference>
<evidence type="ECO:0000256" key="1">
    <source>
        <dbReference type="ARBA" id="ARBA00009437"/>
    </source>
</evidence>
<evidence type="ECO:0000313" key="7">
    <source>
        <dbReference type="Proteomes" id="UP000315303"/>
    </source>
</evidence>
<sequence>MELSEQKLSRIDLNLLISLSVLLKERNVSRAAERLYLSQSAMSRTLQRLRALFDDPLFNRTAQGIIPTSKALEIEQLLPDLLQSLSMILDNAPFNAASCDKHIAISMPVLISQAFFESFFIELTRQAPNITLAEYSAKANPFPLLASGALDFAIHSETLNDNHFNSIRLGTITPAIFARIDHPLAKKKSLRLNDCLYYKFIELNIEDEHSHNFINPVNHILSKQGMKRDIQVKSSQFSIVMELLNRTDSLLIGPNFLLQNKLIAQDCCNIFTFDESHDNSLELFLISHQRIENSDAHQWVQQQILDSFSIN</sequence>
<dbReference type="InterPro" id="IPR036390">
    <property type="entry name" value="WH_DNA-bd_sf"/>
</dbReference>
<keyword evidence="2" id="KW-0805">Transcription regulation</keyword>